<dbReference type="AlphaFoldDB" id="A0A7M2Y6R8"/>
<gene>
    <name evidence="2" type="ORF">Q73A0000_05065</name>
</gene>
<keyword evidence="1" id="KW-0175">Coiled coil</keyword>
<name>A0A7M2Y6R8_9FLAO</name>
<dbReference type="Proteomes" id="UP000594195">
    <property type="component" value="Chromosome"/>
</dbReference>
<proteinExistence type="predicted"/>
<evidence type="ECO:0000313" key="2">
    <source>
        <dbReference type="EMBL" id="QOW09780.1"/>
    </source>
</evidence>
<sequence length="395" mass="46788">MLLSVDIEYFSKKITSKRHLFECQKCKQTLGIKKFLIHLADVHNEDVSNKYWSAYLLRCTKVNAIFELTEEFRGGEAEINHAVENYIKPKEREFSAFQLKENEKREKLLSIERQNLKREKEEKIRAAIVEEEKRAKQILDLKISESKTVYMVWEDVVFGKNKISFKHKTEFILPIDMQGIVEEMNLLKEGYFKKYYNTLLKFLVHKSIVLKEQSPGWDKIQDTVVLVEERVRSELNFNRSGSNKNLVQLPSVENLTNEEIIEKYIGNRSKSYYIQLLASMHSATRKIVPIIEQRDTVKEVSFLFTIKSKSRFYIVWENCNDLRGTHIFRAGNEEIDKVLRNLTTYIQDPEILQKRIVFWNKDVNSLQLKQKLQHYQSLKHNNRDAFVQGIKKLLK</sequence>
<protein>
    <submittedName>
        <fullName evidence="2">Uncharacterized protein</fullName>
    </submittedName>
</protein>
<feature type="coiled-coil region" evidence="1">
    <location>
        <begin position="99"/>
        <end position="133"/>
    </location>
</feature>
<accession>A0A7M2Y6R8</accession>
<reference evidence="2 3" key="1">
    <citation type="submission" date="2019-05" db="EMBL/GenBank/DDBJ databases">
        <title>Chryseobacterium sp. isolated from King George Island, maritime Antarctica.</title>
        <authorList>
            <person name="Peng X."/>
        </authorList>
    </citation>
    <scope>NUCLEOTIDE SEQUENCE [LARGE SCALE GENOMIC DNA]</scope>
    <source>
        <strain evidence="2 3">7-3A</strain>
    </source>
</reference>
<evidence type="ECO:0000256" key="1">
    <source>
        <dbReference type="SAM" id="Coils"/>
    </source>
</evidence>
<evidence type="ECO:0000313" key="3">
    <source>
        <dbReference type="Proteomes" id="UP000594195"/>
    </source>
</evidence>
<keyword evidence="3" id="KW-1185">Reference proteome</keyword>
<dbReference type="RefSeq" id="WP_193812996.1">
    <property type="nucleotide sequence ID" value="NZ_CP040442.1"/>
</dbReference>
<organism evidence="2 3">
    <name type="scientific">Kaistella flava</name>
    <name type="common">ex Peng et al. 2021</name>
    <dbReference type="NCBI Taxonomy" id="2038776"/>
    <lineage>
        <taxon>Bacteria</taxon>
        <taxon>Pseudomonadati</taxon>
        <taxon>Bacteroidota</taxon>
        <taxon>Flavobacteriia</taxon>
        <taxon>Flavobacteriales</taxon>
        <taxon>Weeksellaceae</taxon>
        <taxon>Chryseobacterium group</taxon>
        <taxon>Kaistella</taxon>
    </lineage>
</organism>
<dbReference type="KEGG" id="kfa:Q73A0000_05065"/>
<dbReference type="EMBL" id="CP040442">
    <property type="protein sequence ID" value="QOW09780.1"/>
    <property type="molecule type" value="Genomic_DNA"/>
</dbReference>